<reference evidence="2" key="1">
    <citation type="submission" date="2020-05" db="UniProtKB">
        <authorList>
            <consortium name="EnsemblMetazoa"/>
        </authorList>
    </citation>
    <scope>IDENTIFICATION</scope>
    <source>
        <strain evidence="2">TTRI</strain>
    </source>
</reference>
<dbReference type="Proteomes" id="UP000078200">
    <property type="component" value="Unassembled WGS sequence"/>
</dbReference>
<keyword evidence="3" id="KW-1185">Reference proteome</keyword>
<protein>
    <submittedName>
        <fullName evidence="2">Uncharacterized protein</fullName>
    </submittedName>
</protein>
<accession>A0A1A9VV51</accession>
<sequence length="122" mass="13402">MLFLGVVHRIRPNAVDHDDISLNLFETKAMTTTLTKSFLLNVLLASVCIGTEIVTVAYTGFKDKPSGLPAYSNKSKQHFKKTSAFVGLITTATERIPCCEQLGKRILTTLKQLLAKAVCLEC</sequence>
<organism evidence="2 3">
    <name type="scientific">Glossina austeni</name>
    <name type="common">Savannah tsetse fly</name>
    <dbReference type="NCBI Taxonomy" id="7395"/>
    <lineage>
        <taxon>Eukaryota</taxon>
        <taxon>Metazoa</taxon>
        <taxon>Ecdysozoa</taxon>
        <taxon>Arthropoda</taxon>
        <taxon>Hexapoda</taxon>
        <taxon>Insecta</taxon>
        <taxon>Pterygota</taxon>
        <taxon>Neoptera</taxon>
        <taxon>Endopterygota</taxon>
        <taxon>Diptera</taxon>
        <taxon>Brachycera</taxon>
        <taxon>Muscomorpha</taxon>
        <taxon>Hippoboscoidea</taxon>
        <taxon>Glossinidae</taxon>
        <taxon>Glossina</taxon>
    </lineage>
</organism>
<dbReference type="EnsemblMetazoa" id="GAUT048683-RA">
    <property type="protein sequence ID" value="GAUT048683-PA"/>
    <property type="gene ID" value="GAUT048683"/>
</dbReference>
<keyword evidence="1" id="KW-1133">Transmembrane helix</keyword>
<proteinExistence type="predicted"/>
<dbReference type="AlphaFoldDB" id="A0A1A9VV51"/>
<keyword evidence="1" id="KW-0472">Membrane</keyword>
<keyword evidence="1" id="KW-0812">Transmembrane</keyword>
<evidence type="ECO:0000313" key="3">
    <source>
        <dbReference type="Proteomes" id="UP000078200"/>
    </source>
</evidence>
<name>A0A1A9VV51_GLOAU</name>
<evidence type="ECO:0000313" key="2">
    <source>
        <dbReference type="EnsemblMetazoa" id="GAUT048683-PA"/>
    </source>
</evidence>
<evidence type="ECO:0000256" key="1">
    <source>
        <dbReference type="SAM" id="Phobius"/>
    </source>
</evidence>
<feature type="transmembrane region" description="Helical" evidence="1">
    <location>
        <begin position="38"/>
        <end position="61"/>
    </location>
</feature>
<dbReference type="VEuPathDB" id="VectorBase:GAUT048683"/>